<dbReference type="AlphaFoldDB" id="A0A6I6NIK1"/>
<name>A0A6I6NIK1_9ACTN</name>
<accession>A0A6I6NIK1</accession>
<evidence type="ECO:0000313" key="1">
    <source>
        <dbReference type="EMBL" id="QHA08066.1"/>
    </source>
</evidence>
<dbReference type="Gene3D" id="3.30.470.20">
    <property type="entry name" value="ATP-grasp fold, B domain"/>
    <property type="match status" value="1"/>
</dbReference>
<dbReference type="KEGG" id="sbro:GQF42_36650"/>
<proteinExistence type="predicted"/>
<sequence>MTNSKVVQHETVRRIDTRLAFETAYFSDPGTLTRHLAEAANGLKVLRPEFSANTGSALFAGPDRPLRPADLDGLWRDGGRVVVHDFVPGTPYFANGVVVDGQLCLTDTWRCYSLDEGPRSLLTAVVNVLPDSVEVKLLRERLQPLAAATAVADGPVCFEVVLGGEQVKVVKFAHRVAGAPLPGLCDLLGVAGQSGREAQAPDGFVADYAFTVRRSGTLTGFTGLDEVRSLPSYRNDLFMPALGEPVERTVGEGGGAAVLLKHADEATLLADVTFLQEVNRSGVFVVD</sequence>
<dbReference type="Proteomes" id="UP000436138">
    <property type="component" value="Chromosome"/>
</dbReference>
<organism evidence="1 2">
    <name type="scientific">Streptomyces broussonetiae</name>
    <dbReference type="NCBI Taxonomy" id="2686304"/>
    <lineage>
        <taxon>Bacteria</taxon>
        <taxon>Bacillati</taxon>
        <taxon>Actinomycetota</taxon>
        <taxon>Actinomycetes</taxon>
        <taxon>Kitasatosporales</taxon>
        <taxon>Streptomycetaceae</taxon>
        <taxon>Streptomyces</taxon>
    </lineage>
</organism>
<keyword evidence="2" id="KW-1185">Reference proteome</keyword>
<protein>
    <submittedName>
        <fullName evidence="1">Uncharacterized protein</fullName>
    </submittedName>
</protein>
<dbReference type="RefSeq" id="WP_158927121.1">
    <property type="nucleotide sequence ID" value="NZ_CP047020.1"/>
</dbReference>
<reference evidence="1 2" key="1">
    <citation type="submission" date="2019-12" db="EMBL/GenBank/DDBJ databases">
        <title>Streptomyces sp. strain T44 isolated from rhizosphere soil of Broussonetia papyrifera.</title>
        <authorList>
            <person name="Mo P."/>
        </authorList>
    </citation>
    <scope>NUCLEOTIDE SEQUENCE [LARGE SCALE GENOMIC DNA]</scope>
    <source>
        <strain evidence="1 2">T44</strain>
    </source>
</reference>
<gene>
    <name evidence="1" type="ORF">GQF42_36650</name>
</gene>
<dbReference type="EMBL" id="CP047020">
    <property type="protein sequence ID" value="QHA08066.1"/>
    <property type="molecule type" value="Genomic_DNA"/>
</dbReference>
<evidence type="ECO:0000313" key="2">
    <source>
        <dbReference type="Proteomes" id="UP000436138"/>
    </source>
</evidence>